<feature type="compositionally biased region" description="Basic and acidic residues" evidence="1">
    <location>
        <begin position="650"/>
        <end position="672"/>
    </location>
</feature>
<dbReference type="EMBL" id="BDIP01000022">
    <property type="protein sequence ID" value="GIQ79563.1"/>
    <property type="molecule type" value="Genomic_DNA"/>
</dbReference>
<proteinExistence type="predicted"/>
<dbReference type="AlphaFoldDB" id="A0A9K3CLR9"/>
<feature type="region of interest" description="Disordered" evidence="1">
    <location>
        <begin position="650"/>
        <end position="691"/>
    </location>
</feature>
<feature type="region of interest" description="Disordered" evidence="1">
    <location>
        <begin position="380"/>
        <end position="441"/>
    </location>
</feature>
<feature type="compositionally biased region" description="Low complexity" evidence="1">
    <location>
        <begin position="321"/>
        <end position="330"/>
    </location>
</feature>
<reference evidence="2 3" key="1">
    <citation type="journal article" date="2018" name="PLoS ONE">
        <title>The draft genome of Kipferlia bialata reveals reductive genome evolution in fornicate parasites.</title>
        <authorList>
            <person name="Tanifuji G."/>
            <person name="Takabayashi S."/>
            <person name="Kume K."/>
            <person name="Takagi M."/>
            <person name="Nakayama T."/>
            <person name="Kamikawa R."/>
            <person name="Inagaki Y."/>
            <person name="Hashimoto T."/>
        </authorList>
    </citation>
    <scope>NUCLEOTIDE SEQUENCE [LARGE SCALE GENOMIC DNA]</scope>
    <source>
        <strain evidence="2">NY0173</strain>
    </source>
</reference>
<keyword evidence="3" id="KW-1185">Reference proteome</keyword>
<protein>
    <submittedName>
        <fullName evidence="2">Uncharacterized protein</fullName>
    </submittedName>
</protein>
<evidence type="ECO:0000313" key="2">
    <source>
        <dbReference type="EMBL" id="GIQ79563.1"/>
    </source>
</evidence>
<feature type="compositionally biased region" description="Acidic residues" evidence="1">
    <location>
        <begin position="679"/>
        <end position="691"/>
    </location>
</feature>
<evidence type="ECO:0000256" key="1">
    <source>
        <dbReference type="SAM" id="MobiDB-lite"/>
    </source>
</evidence>
<name>A0A9K3CLR9_9EUKA</name>
<sequence length="691" mass="78671">MDNVYELERLPMTSTRDDVLMRIGTMTWVSRVVSLALAYDNNDVVSRVRAKYDTELESNEANIDKMRGKLRPLVSSIRCAMYYCCYPDFEGFPDCMHISQTDYLGDPSASCREFLHPALTRYAHGTLSTWKRDKEAIDKVTRHYYRLCSLGEVPEWYHQFSSATNYEDLVAPVRHYVAEGSFFLHYLWLQVQNLQEERDGEARTRNARVLRCLGDSWEVASVILRLKETVTLCANSQGSPDGSLGLQPGDITGNRPFVYRVGERIYTVTPEQYRWADNEAFLKEVFSPEDEDTESESESGSGSGSDSDSEKNLSEPEDASDSSPPLYYYYDNEDIPGRNIDRSDTVQCQPAARSDSSDTRQPCTLGCSVMPAAAQKRQFTEMSMEGSDEEGDDTALACRSPSEKRDAEGVTPVDHERDRVEREPSNYQSHQTLTTEADGHLSILCDTEKHDSKTAMERAEEAESAAHSLWASLGTQRGENGRLIVQNTQLRQDRDGAVERLQEAGRLLEQEKAVVRKLRKDQGEDIVAFEELQDLCKSLKHDRDAAVARAERAESSRLADRDAAIHALKSRCTFLEEMGDAALEDAANTKRKLHKTKGQLDEMHDQYTRILGKYEALQKSSKVSAANAAAELARYKRKVKNMEDEERWRLEREQKKKRQEQERRQARLDETGRNLMEPLSEEETVDEEDIE</sequence>
<feature type="compositionally biased region" description="Polar residues" evidence="1">
    <location>
        <begin position="425"/>
        <end position="435"/>
    </location>
</feature>
<feature type="compositionally biased region" description="Basic and acidic residues" evidence="1">
    <location>
        <begin position="401"/>
        <end position="424"/>
    </location>
</feature>
<dbReference type="Proteomes" id="UP000265618">
    <property type="component" value="Unassembled WGS sequence"/>
</dbReference>
<evidence type="ECO:0000313" key="3">
    <source>
        <dbReference type="Proteomes" id="UP000265618"/>
    </source>
</evidence>
<accession>A0A9K3CLR9</accession>
<feature type="compositionally biased region" description="Acidic residues" evidence="1">
    <location>
        <begin position="287"/>
        <end position="297"/>
    </location>
</feature>
<organism evidence="2 3">
    <name type="scientific">Kipferlia bialata</name>
    <dbReference type="NCBI Taxonomy" id="797122"/>
    <lineage>
        <taxon>Eukaryota</taxon>
        <taxon>Metamonada</taxon>
        <taxon>Carpediemonas-like organisms</taxon>
        <taxon>Kipferlia</taxon>
    </lineage>
</organism>
<comment type="caution">
    <text evidence="2">The sequence shown here is derived from an EMBL/GenBank/DDBJ whole genome shotgun (WGS) entry which is preliminary data.</text>
</comment>
<gene>
    <name evidence="2" type="ORF">KIPB_000223</name>
</gene>
<feature type="region of interest" description="Disordered" evidence="1">
    <location>
        <begin position="287"/>
        <end position="342"/>
    </location>
</feature>